<feature type="domain" description="DUF6798" evidence="2">
    <location>
        <begin position="418"/>
        <end position="477"/>
    </location>
</feature>
<dbReference type="InterPro" id="IPR046477">
    <property type="entry name" value="DUF6798"/>
</dbReference>
<reference evidence="3" key="1">
    <citation type="submission" date="2022-12" db="EMBL/GenBank/DDBJ databases">
        <title>Polyphasic identification of a Novel Hot-Spring Cyanobacterium Ocullathermofonsia sinensis gen nov. sp. nov. and Genomic Insights on its Adaptations to the Thermal Habitat.</title>
        <authorList>
            <person name="Daroch M."/>
            <person name="Tang J."/>
            <person name="Jiang Y."/>
        </authorList>
    </citation>
    <scope>NUCLEOTIDE SEQUENCE</scope>
    <source>
        <strain evidence="3">PKUAC-SCTA174</strain>
    </source>
</reference>
<feature type="transmembrane region" description="Helical" evidence="1">
    <location>
        <begin position="221"/>
        <end position="240"/>
    </location>
</feature>
<accession>A0A9E8ZNI4</accession>
<organism evidence="3 4">
    <name type="scientific">Thermocoleostomius sinensis A174</name>
    <dbReference type="NCBI Taxonomy" id="2016057"/>
    <lineage>
        <taxon>Bacteria</taxon>
        <taxon>Bacillati</taxon>
        <taxon>Cyanobacteriota</taxon>
        <taxon>Cyanophyceae</taxon>
        <taxon>Oculatellales</taxon>
        <taxon>Oculatellaceae</taxon>
        <taxon>Thermocoleostomius</taxon>
    </lineage>
</organism>
<feature type="transmembrane region" description="Helical" evidence="1">
    <location>
        <begin position="15"/>
        <end position="32"/>
    </location>
</feature>
<keyword evidence="4" id="KW-1185">Reference proteome</keyword>
<protein>
    <recommendedName>
        <fullName evidence="2">DUF6798 domain-containing protein</fullName>
    </recommendedName>
</protein>
<evidence type="ECO:0000256" key="1">
    <source>
        <dbReference type="SAM" id="Phobius"/>
    </source>
</evidence>
<evidence type="ECO:0000313" key="4">
    <source>
        <dbReference type="Proteomes" id="UP001163152"/>
    </source>
</evidence>
<feature type="transmembrane region" description="Helical" evidence="1">
    <location>
        <begin position="278"/>
        <end position="295"/>
    </location>
</feature>
<keyword evidence="1" id="KW-0472">Membrane</keyword>
<keyword evidence="1" id="KW-0812">Transmembrane</keyword>
<dbReference type="KEGG" id="tsin:OXH18_07460"/>
<keyword evidence="1" id="KW-1133">Transmembrane helix</keyword>
<dbReference type="EMBL" id="CP113797">
    <property type="protein sequence ID" value="WAL61811.1"/>
    <property type="molecule type" value="Genomic_DNA"/>
</dbReference>
<dbReference type="Proteomes" id="UP001163152">
    <property type="component" value="Chromosome"/>
</dbReference>
<evidence type="ECO:0000259" key="2">
    <source>
        <dbReference type="Pfam" id="PF20604"/>
    </source>
</evidence>
<feature type="transmembrane region" description="Helical" evidence="1">
    <location>
        <begin position="316"/>
        <end position="336"/>
    </location>
</feature>
<feature type="transmembrane region" description="Helical" evidence="1">
    <location>
        <begin position="185"/>
        <end position="209"/>
    </location>
</feature>
<feature type="transmembrane region" description="Helical" evidence="1">
    <location>
        <begin position="79"/>
        <end position="103"/>
    </location>
</feature>
<evidence type="ECO:0000313" key="3">
    <source>
        <dbReference type="EMBL" id="WAL61811.1"/>
    </source>
</evidence>
<gene>
    <name evidence="3" type="ORF">OXH18_07460</name>
</gene>
<dbReference type="Pfam" id="PF20604">
    <property type="entry name" value="DUF6798"/>
    <property type="match status" value="1"/>
</dbReference>
<sequence length="551" mass="61999">MGASLARFKLPHWQIWLQTLAVLVLLCLELLLDGNMGEVGWNEIDVLPLARQFVQPHWVANDWYLNQPAGYRLLFQATFGWLAAAWGFLAASILGRLVCYSLFAFGLVWLGRWLGLTLPLLLLALILYLHSGCDRFLLDRCAYDQGAIAGEWMVGSLEAKAVAYSLLPLAIGWLLAGRYRAAALLLGLMTSFHVLVGGWAFLVSLGWILLHRRTYPKSSDYLGSSLLLYIAASGFAIPAVSQQLTATPPTTPLAPSYIYVFLRLAHHLNPLSWSSEEWIRPIVLLILFGGCVVVLHQQRRSAQPMAQDQITSAFRLAWFVGMALIPFGVGLVIAPFDAEGRWLQYYPFRLGDVLLPLGTCLLLACVLQHSIGVWWPRSFRLASILLLGLSLGLAVPNFYQQVLDVEAFPAEVQGVDPAWRNFTRWIRRETPRQAVIITPPVEFANFTWLTRRPTIAKFKFLPQNPAGIVEWHERLTNLGGGDAVWTVTTSTTDPRDAIEDRLTAGYYQLTTAQVQALMQQYQASFFATQRQHQLDLPIAYRNREYVLYAKR</sequence>
<name>A0A9E8ZNI4_9CYAN</name>
<feature type="transmembrane region" description="Helical" evidence="1">
    <location>
        <begin position="379"/>
        <end position="399"/>
    </location>
</feature>
<dbReference type="AlphaFoldDB" id="A0A9E8ZNI4"/>
<feature type="transmembrane region" description="Helical" evidence="1">
    <location>
        <begin position="348"/>
        <end position="367"/>
    </location>
</feature>
<feature type="transmembrane region" description="Helical" evidence="1">
    <location>
        <begin position="161"/>
        <end position="179"/>
    </location>
</feature>
<dbReference type="RefSeq" id="WP_268611859.1">
    <property type="nucleotide sequence ID" value="NZ_CP113797.1"/>
</dbReference>
<feature type="transmembrane region" description="Helical" evidence="1">
    <location>
        <begin position="109"/>
        <end position="130"/>
    </location>
</feature>
<proteinExistence type="predicted"/>